<dbReference type="Gene3D" id="1.10.10.10">
    <property type="entry name" value="Winged helix-like DNA-binding domain superfamily/Winged helix DNA-binding domain"/>
    <property type="match status" value="1"/>
</dbReference>
<evidence type="ECO:0000313" key="1">
    <source>
        <dbReference type="EMBL" id="KAB2809289.1"/>
    </source>
</evidence>
<sequence length="113" mass="12718">MAIVLHHSKSQGTTRNVLIGIANHHSDRGAWPSLATLRKYAGGVTERTVQRSLRELEALGELSVEIQGGGDGRRTRGGRETNRYFVLLRCPDWCDRSMNHRDVRQIDVPFPDP</sequence>
<proteinExistence type="predicted"/>
<gene>
    <name evidence="1" type="ORF">F9L07_19815</name>
</gene>
<dbReference type="Pfam" id="PF13730">
    <property type="entry name" value="HTH_36"/>
    <property type="match status" value="1"/>
</dbReference>
<protein>
    <submittedName>
        <fullName evidence="1">Helix-turn-helix domain-containing protein</fullName>
    </submittedName>
</protein>
<dbReference type="AlphaFoldDB" id="A0A7J5DVP1"/>
<accession>A0A7J5DVP1</accession>
<dbReference type="RefSeq" id="WP_151581493.1">
    <property type="nucleotide sequence ID" value="NZ_WBVM01000002.1"/>
</dbReference>
<comment type="caution">
    <text evidence="1">The sequence shown here is derived from an EMBL/GenBank/DDBJ whole genome shotgun (WGS) entry which is preliminary data.</text>
</comment>
<organism evidence="1 2">
    <name type="scientific">Nocardioides simplex</name>
    <name type="common">Arthrobacter simplex</name>
    <dbReference type="NCBI Taxonomy" id="2045"/>
    <lineage>
        <taxon>Bacteria</taxon>
        <taxon>Bacillati</taxon>
        <taxon>Actinomycetota</taxon>
        <taxon>Actinomycetes</taxon>
        <taxon>Propionibacteriales</taxon>
        <taxon>Nocardioidaceae</taxon>
        <taxon>Pimelobacter</taxon>
    </lineage>
</organism>
<evidence type="ECO:0000313" key="2">
    <source>
        <dbReference type="Proteomes" id="UP000449906"/>
    </source>
</evidence>
<dbReference type="Proteomes" id="UP000449906">
    <property type="component" value="Unassembled WGS sequence"/>
</dbReference>
<name>A0A7J5DVP1_NOCSI</name>
<reference evidence="1 2" key="1">
    <citation type="submission" date="2019-09" db="EMBL/GenBank/DDBJ databases">
        <title>Pimelobacter sp. isolated from Paulinella.</title>
        <authorList>
            <person name="Jeong S.E."/>
        </authorList>
    </citation>
    <scope>NUCLEOTIDE SEQUENCE [LARGE SCALE GENOMIC DNA]</scope>
    <source>
        <strain evidence="1 2">Pch-N</strain>
    </source>
</reference>
<dbReference type="InterPro" id="IPR036388">
    <property type="entry name" value="WH-like_DNA-bd_sf"/>
</dbReference>
<dbReference type="EMBL" id="WBVM01000002">
    <property type="protein sequence ID" value="KAB2809289.1"/>
    <property type="molecule type" value="Genomic_DNA"/>
</dbReference>